<gene>
    <name evidence="1" type="ORF">SDJN03_26775</name>
</gene>
<dbReference type="Proteomes" id="UP000685013">
    <property type="component" value="Chromosome 17"/>
</dbReference>
<evidence type="ECO:0000313" key="2">
    <source>
        <dbReference type="Proteomes" id="UP000685013"/>
    </source>
</evidence>
<comment type="caution">
    <text evidence="1">The sequence shown here is derived from an EMBL/GenBank/DDBJ whole genome shotgun (WGS) entry which is preliminary data.</text>
</comment>
<accession>A0AAV6M6Y9</accession>
<feature type="non-terminal residue" evidence="1">
    <location>
        <position position="1"/>
    </location>
</feature>
<dbReference type="EMBL" id="JAGKQH010000017">
    <property type="protein sequence ID" value="KAG6576136.1"/>
    <property type="molecule type" value="Genomic_DNA"/>
</dbReference>
<dbReference type="AlphaFoldDB" id="A0AAV6M6Y9"/>
<reference evidence="1 2" key="1">
    <citation type="journal article" date="2021" name="Hortic Res">
        <title>The domestication of Cucurbita argyrosperma as revealed by the genome of its wild relative.</title>
        <authorList>
            <person name="Barrera-Redondo J."/>
            <person name="Sanchez-de la Vega G."/>
            <person name="Aguirre-Liguori J.A."/>
            <person name="Castellanos-Morales G."/>
            <person name="Gutierrez-Guerrero Y.T."/>
            <person name="Aguirre-Dugua X."/>
            <person name="Aguirre-Planter E."/>
            <person name="Tenaillon M.I."/>
            <person name="Lira-Saade R."/>
            <person name="Eguiarte L.E."/>
        </authorList>
    </citation>
    <scope>NUCLEOTIDE SEQUENCE [LARGE SCALE GENOMIC DNA]</scope>
    <source>
        <strain evidence="1">JBR-2021</strain>
    </source>
</reference>
<name>A0AAV6M6Y9_9ROSI</name>
<proteinExistence type="predicted"/>
<protein>
    <submittedName>
        <fullName evidence="1">Uncharacterized protein</fullName>
    </submittedName>
</protein>
<organism evidence="1 2">
    <name type="scientific">Cucurbita argyrosperma subsp. sororia</name>
    <dbReference type="NCBI Taxonomy" id="37648"/>
    <lineage>
        <taxon>Eukaryota</taxon>
        <taxon>Viridiplantae</taxon>
        <taxon>Streptophyta</taxon>
        <taxon>Embryophyta</taxon>
        <taxon>Tracheophyta</taxon>
        <taxon>Spermatophyta</taxon>
        <taxon>Magnoliopsida</taxon>
        <taxon>eudicotyledons</taxon>
        <taxon>Gunneridae</taxon>
        <taxon>Pentapetalae</taxon>
        <taxon>rosids</taxon>
        <taxon>fabids</taxon>
        <taxon>Cucurbitales</taxon>
        <taxon>Cucurbitaceae</taxon>
        <taxon>Cucurbiteae</taxon>
        <taxon>Cucurbita</taxon>
    </lineage>
</organism>
<keyword evidence="2" id="KW-1185">Reference proteome</keyword>
<sequence>MINGKTLSLSNVIKRYQSHLEGRNENLVDNDTKDHESDETILVEEPNFKKLNAIDLLQLENQLQATLHKIKYQRSSISYSCVTPAKSVQTLLDTLLCCLICCPTQPSEPLRPEVYMVIPPGNLSFVT</sequence>
<evidence type="ECO:0000313" key="1">
    <source>
        <dbReference type="EMBL" id="KAG6576136.1"/>
    </source>
</evidence>